<dbReference type="InterPro" id="IPR013595">
    <property type="entry name" value="Pept_S33_TAP-like_C"/>
</dbReference>
<dbReference type="STRING" id="285568.AQJ66_20745"/>
<dbReference type="Proteomes" id="UP000053024">
    <property type="component" value="Unassembled WGS sequence"/>
</dbReference>
<sequence length="79" mass="8209">MLRLLRWTAAAAAALLVDPATPYEGARRMADELGRGVGVELTWKGEGHGAYGNGSDCVDSAVDAYLLNGTVPKDGTVCS</sequence>
<evidence type="ECO:0000313" key="2">
    <source>
        <dbReference type="EMBL" id="KUN83006.1"/>
    </source>
</evidence>
<organism evidence="2 3">
    <name type="scientific">Streptomyces bungoensis</name>
    <dbReference type="NCBI Taxonomy" id="285568"/>
    <lineage>
        <taxon>Bacteria</taxon>
        <taxon>Bacillati</taxon>
        <taxon>Actinomycetota</taxon>
        <taxon>Actinomycetes</taxon>
        <taxon>Kitasatosporales</taxon>
        <taxon>Streptomycetaceae</taxon>
        <taxon>Streptomyces</taxon>
    </lineage>
</organism>
<dbReference type="Pfam" id="PF08386">
    <property type="entry name" value="Abhydrolase_4"/>
    <property type="match status" value="1"/>
</dbReference>
<name>A0A117RCF2_9ACTN</name>
<keyword evidence="3" id="KW-1185">Reference proteome</keyword>
<protein>
    <recommendedName>
        <fullName evidence="1">Peptidase S33 tripeptidyl aminopeptidase-like C-terminal domain-containing protein</fullName>
    </recommendedName>
</protein>
<evidence type="ECO:0000259" key="1">
    <source>
        <dbReference type="Pfam" id="PF08386"/>
    </source>
</evidence>
<evidence type="ECO:0000313" key="3">
    <source>
        <dbReference type="Proteomes" id="UP000053024"/>
    </source>
</evidence>
<gene>
    <name evidence="2" type="ORF">AQJ66_20745</name>
</gene>
<reference evidence="2 3" key="1">
    <citation type="submission" date="2015-10" db="EMBL/GenBank/DDBJ databases">
        <title>Draft genome sequence of Streptomyces bungoensis DSM 41781, type strain for the species Streptomyces bungoensis.</title>
        <authorList>
            <person name="Ruckert C."/>
            <person name="Winkler A."/>
            <person name="Kalinowski J."/>
            <person name="Kampfer P."/>
            <person name="Glaeser S."/>
        </authorList>
    </citation>
    <scope>NUCLEOTIDE SEQUENCE [LARGE SCALE GENOMIC DNA]</scope>
    <source>
        <strain evidence="2 3">DSM 41781</strain>
    </source>
</reference>
<comment type="caution">
    <text evidence="2">The sequence shown here is derived from an EMBL/GenBank/DDBJ whole genome shotgun (WGS) entry which is preliminary data.</text>
</comment>
<proteinExistence type="predicted"/>
<accession>A0A117RCF2</accession>
<feature type="domain" description="Peptidase S33 tripeptidyl aminopeptidase-like C-terminal" evidence="1">
    <location>
        <begin position="17"/>
        <end position="78"/>
    </location>
</feature>
<dbReference type="AlphaFoldDB" id="A0A117RCF2"/>
<dbReference type="EMBL" id="LMWX01000032">
    <property type="protein sequence ID" value="KUN83006.1"/>
    <property type="molecule type" value="Genomic_DNA"/>
</dbReference>